<protein>
    <submittedName>
        <fullName evidence="2">Uncharacterized protein</fullName>
    </submittedName>
</protein>
<reference evidence="2 3" key="1">
    <citation type="submission" date="2018-01" db="EMBL/GenBank/DDBJ databases">
        <title>Whole genome sequencing of Histamine producing bacteria.</title>
        <authorList>
            <person name="Butler K."/>
        </authorList>
    </citation>
    <scope>NUCLEOTIDE SEQUENCE [LARGE SCALE GENOMIC DNA]</scope>
    <source>
        <strain evidence="2 3">DSM 100436</strain>
    </source>
</reference>
<gene>
    <name evidence="2" type="ORF">C9I98_20885</name>
</gene>
<feature type="transmembrane region" description="Helical" evidence="1">
    <location>
        <begin position="28"/>
        <end position="47"/>
    </location>
</feature>
<organism evidence="2 3">
    <name type="scientific">Photobacterium sanctipauli</name>
    <dbReference type="NCBI Taxonomy" id="1342794"/>
    <lineage>
        <taxon>Bacteria</taxon>
        <taxon>Pseudomonadati</taxon>
        <taxon>Pseudomonadota</taxon>
        <taxon>Gammaproteobacteria</taxon>
        <taxon>Vibrionales</taxon>
        <taxon>Vibrionaceae</taxon>
        <taxon>Photobacterium</taxon>
    </lineage>
</organism>
<dbReference type="EMBL" id="PYMA01000017">
    <property type="protein sequence ID" value="PSW15097.1"/>
    <property type="molecule type" value="Genomic_DNA"/>
</dbReference>
<dbReference type="AlphaFoldDB" id="A0A2T3NIK9"/>
<dbReference type="Proteomes" id="UP000241771">
    <property type="component" value="Unassembled WGS sequence"/>
</dbReference>
<keyword evidence="1" id="KW-1133">Transmembrane helix</keyword>
<comment type="caution">
    <text evidence="2">The sequence shown here is derived from an EMBL/GenBank/DDBJ whole genome shotgun (WGS) entry which is preliminary data.</text>
</comment>
<evidence type="ECO:0000313" key="3">
    <source>
        <dbReference type="Proteomes" id="UP000241771"/>
    </source>
</evidence>
<keyword evidence="1" id="KW-0472">Membrane</keyword>
<name>A0A2T3NIK9_9GAMM</name>
<keyword evidence="1" id="KW-0812">Transmembrane</keyword>
<accession>A0A2T3NIK9</accession>
<proteinExistence type="predicted"/>
<keyword evidence="3" id="KW-1185">Reference proteome</keyword>
<evidence type="ECO:0000256" key="1">
    <source>
        <dbReference type="SAM" id="Phobius"/>
    </source>
</evidence>
<sequence>MPILVLTKNEQDISVPDVSLPETDHFSVLLYFTWFTPTYVIVIYSTLKMDLNKITIFVINVELNHCWQAL</sequence>
<evidence type="ECO:0000313" key="2">
    <source>
        <dbReference type="EMBL" id="PSW15097.1"/>
    </source>
</evidence>